<feature type="chain" id="PRO_5044647498" evidence="1">
    <location>
        <begin position="25"/>
        <end position="119"/>
    </location>
</feature>
<sequence>MDLKMGSPAAFLLMFLVFFSATRCRSLAKPQELLDRQIQELVDALSEQPSLWYNYYDTGDYEPRILADRFSRNSRQERKQRRFVFPGLQDLFQRAKLASGGNPWRVTEMMYTNGKTGRK</sequence>
<dbReference type="OrthoDB" id="9979068at2759"/>
<proteinExistence type="predicted"/>
<reference evidence="3 4" key="1">
    <citation type="submission" date="2025-04" db="UniProtKB">
        <authorList>
            <consortium name="RefSeq"/>
        </authorList>
    </citation>
    <scope>IDENTIFICATION</scope>
    <source>
        <tissue evidence="3 4">Gonad</tissue>
    </source>
</reference>
<feature type="signal peptide" evidence="1">
    <location>
        <begin position="1"/>
        <end position="24"/>
    </location>
</feature>
<dbReference type="AlphaFoldDB" id="A0A6P4XNQ4"/>
<dbReference type="KEGG" id="bbel:109461737"/>
<keyword evidence="1" id="KW-0732">Signal</keyword>
<protein>
    <submittedName>
        <fullName evidence="3 4">Uncharacterized protein LOC109461737</fullName>
    </submittedName>
</protein>
<dbReference type="RefSeq" id="XP_019613688.1">
    <property type="nucleotide sequence ID" value="XM_019758129.1"/>
</dbReference>
<evidence type="ECO:0000313" key="3">
    <source>
        <dbReference type="RefSeq" id="XP_019613687.1"/>
    </source>
</evidence>
<organism evidence="2 4">
    <name type="scientific">Branchiostoma belcheri</name>
    <name type="common">Amphioxus</name>
    <dbReference type="NCBI Taxonomy" id="7741"/>
    <lineage>
        <taxon>Eukaryota</taxon>
        <taxon>Metazoa</taxon>
        <taxon>Chordata</taxon>
        <taxon>Cephalochordata</taxon>
        <taxon>Leptocardii</taxon>
        <taxon>Amphioxiformes</taxon>
        <taxon>Branchiostomatidae</taxon>
        <taxon>Branchiostoma</taxon>
    </lineage>
</organism>
<keyword evidence="2" id="KW-1185">Reference proteome</keyword>
<name>A0A6P4XNQ4_BRABE</name>
<dbReference type="RefSeq" id="XP_019613687.1">
    <property type="nucleotide sequence ID" value="XM_019758128.1"/>
</dbReference>
<evidence type="ECO:0000313" key="2">
    <source>
        <dbReference type="Proteomes" id="UP000515135"/>
    </source>
</evidence>
<evidence type="ECO:0000256" key="1">
    <source>
        <dbReference type="SAM" id="SignalP"/>
    </source>
</evidence>
<dbReference type="GeneID" id="109461737"/>
<dbReference type="Proteomes" id="UP000515135">
    <property type="component" value="Unplaced"/>
</dbReference>
<accession>A0A6P4XNQ4</accession>
<evidence type="ECO:0000313" key="4">
    <source>
        <dbReference type="RefSeq" id="XP_019613688.1"/>
    </source>
</evidence>
<gene>
    <name evidence="3 4" type="primary">LOC109461737</name>
</gene>